<keyword evidence="2" id="KW-1185">Reference proteome</keyword>
<reference evidence="1" key="1">
    <citation type="journal article" date="2014" name="Int. J. Syst. Evol. Microbiol.">
        <title>Complete genome sequence of Corynebacterium casei LMG S-19264T (=DSM 44701T), isolated from a smear-ripened cheese.</title>
        <authorList>
            <consortium name="US DOE Joint Genome Institute (JGI-PGF)"/>
            <person name="Walter F."/>
            <person name="Albersmeier A."/>
            <person name="Kalinowski J."/>
            <person name="Ruckert C."/>
        </authorList>
    </citation>
    <scope>NUCLEOTIDE SEQUENCE</scope>
    <source>
        <strain evidence="1">JCM 3086</strain>
    </source>
</reference>
<dbReference type="Proteomes" id="UP000657574">
    <property type="component" value="Unassembled WGS sequence"/>
</dbReference>
<reference evidence="1" key="2">
    <citation type="submission" date="2020-09" db="EMBL/GenBank/DDBJ databases">
        <authorList>
            <person name="Sun Q."/>
            <person name="Ohkuma M."/>
        </authorList>
    </citation>
    <scope>NUCLEOTIDE SEQUENCE</scope>
    <source>
        <strain evidence="1">JCM 3086</strain>
    </source>
</reference>
<sequence>MCVFTHLLSAGPESEVLVRAAATSLEAVLSDLRDTDLLVKLLRGGDQ</sequence>
<name>A0A917P690_9ACTN</name>
<comment type="caution">
    <text evidence="1">The sequence shown here is derived from an EMBL/GenBank/DDBJ whole genome shotgun (WGS) entry which is preliminary data.</text>
</comment>
<dbReference type="EMBL" id="BMQA01000076">
    <property type="protein sequence ID" value="GGJ63614.1"/>
    <property type="molecule type" value="Genomic_DNA"/>
</dbReference>
<protein>
    <submittedName>
        <fullName evidence="1">Uncharacterized protein</fullName>
    </submittedName>
</protein>
<organism evidence="1 2">
    <name type="scientific">Streptomyces brasiliensis</name>
    <dbReference type="NCBI Taxonomy" id="1954"/>
    <lineage>
        <taxon>Bacteria</taxon>
        <taxon>Bacillati</taxon>
        <taxon>Actinomycetota</taxon>
        <taxon>Actinomycetes</taxon>
        <taxon>Kitasatosporales</taxon>
        <taxon>Streptomycetaceae</taxon>
        <taxon>Streptomyces</taxon>
    </lineage>
</organism>
<evidence type="ECO:0000313" key="2">
    <source>
        <dbReference type="Proteomes" id="UP000657574"/>
    </source>
</evidence>
<accession>A0A917P690</accession>
<evidence type="ECO:0000313" key="1">
    <source>
        <dbReference type="EMBL" id="GGJ63614.1"/>
    </source>
</evidence>
<proteinExistence type="predicted"/>
<gene>
    <name evidence="1" type="ORF">GCM10010121_087760</name>
</gene>
<dbReference type="AlphaFoldDB" id="A0A917P690"/>